<dbReference type="RefSeq" id="WP_144970730.1">
    <property type="nucleotide sequence ID" value="NZ_CP036289.1"/>
</dbReference>
<evidence type="ECO:0000313" key="1">
    <source>
        <dbReference type="EMBL" id="QDU73694.1"/>
    </source>
</evidence>
<gene>
    <name evidence="1" type="ORF">Pan97_06920</name>
</gene>
<protein>
    <submittedName>
        <fullName evidence="1">Uncharacterized protein</fullName>
    </submittedName>
</protein>
<dbReference type="EMBL" id="CP036289">
    <property type="protein sequence ID" value="QDU73694.1"/>
    <property type="molecule type" value="Genomic_DNA"/>
</dbReference>
<dbReference type="KEGG" id="bvo:Pan97_06920"/>
<proteinExistence type="predicted"/>
<organism evidence="1 2">
    <name type="scientific">Bremerella volcania</name>
    <dbReference type="NCBI Taxonomy" id="2527984"/>
    <lineage>
        <taxon>Bacteria</taxon>
        <taxon>Pseudomonadati</taxon>
        <taxon>Planctomycetota</taxon>
        <taxon>Planctomycetia</taxon>
        <taxon>Pirellulales</taxon>
        <taxon>Pirellulaceae</taxon>
        <taxon>Bremerella</taxon>
    </lineage>
</organism>
<accession>A0A518C3C9</accession>
<dbReference type="Proteomes" id="UP000318626">
    <property type="component" value="Chromosome"/>
</dbReference>
<sequence length="1504" mass="167838">MVAIQRHQSTNLFLVAGIDPAQARFAVVLDPDDSSANPQTLAETWGSARYVFFPRGKALEFLSVGEAIWNMFQSQPDIRIGWSAAPGVFTQTVRVPVAAPQDAPITNDVELGIRNYKLNIPQGTRLGFGPNGFLFAFGSQPSSPKLERDRFHVKLQGDSFQLAVVDDHSKHVSRFECALSANAATVDKPDDFDRLDIGLRYFRRIFDVERTIEQIADPDTLVSRRFAVFDISPPFVPSGNAPMRAYLDFFHHGVQLDEDSRIVADSYLEFDPRHELEIGTYFRTSHGQRLILKPETTSRLLFIDKPQFFNQAADQYYLAPDGEFHIDRIVNEKGQTIDGNRSNRLVCGNSGIEYIRFRSRDRISFLPLQNAFYTMPQPPLDPAEAPASNGAARKLSGEARTSWLQVLPHEIDKLANYRAQADDAPLYTPLPKDPDIDQSQWPESGKPIFEFQQINVKALPADTQPPFPLAPVDGFRPAISNRVGSHHLKTLVPWLNREYVAFESLVLQPSRREIIGQVQATAPPAPVSFAERTDEELQDTVTPQGLIVQTNPQQGFRYETLQLARSEPPNEDAFLTLKNVFENQNLVDALQRNRLFAVLSRIPTGVIFDDDTFKILSWAFAFKFDRTTPPEDRPLLIFKLYEGKSFAELAEDETLWAAGLHSANDKEAVRAYVKRIQQKRTEELNSKDRKLDLYKGIYQKLHDPNWNGILGINLVLDSQNLPDQLQGLAIGIDLKELRWDHVGFNATRFSGNANGQVESERTSAFALLDYNAPKEKKPEGGPAYKILVRSLQVLFEQSKLRQFNAKVELTSAEMFKQKTKDDTNTVTLLGSYAQKDGLDTYTFAYAGNQKITFDAVSKFIENVTIRKVTMVTVAPDASGFRKTQFLIDGEISSGDTIEDYLCIEGVKFKDLSATFRFREGGSDLQPVDFDPGIVSFDLTDNKCESSLLTHIPLKLREFFFSLSDKLVNLTDLGFLPLSAATGDFDVKFDYGFSFALDLGSLGELTSSLKDLKAEIFVGWQQLKPELPVLGMKLPNGRMELGIQGVIKLTIEDFQVCIERFGAGNEKRFFAIAMRDCTLELLGISIPDESGEGKKLNIYLFPNPDDPLGDRVGWFGGLSFDSDKQFVGAGQRVQIEAPSGGGPQNFDSIIKQLKDYRTALGDEPCQKLRTVMHYSRENEWTAGFDLQVVDSVKLGVIFNDPHLYGLKIDVAKLFALQVVYRKITDELGVYSAEIRLPDAIRQIELGAASLTLPIIGIEVYTNGDFRLDLGFPWQLSFERCFNLQIFPFIGKGGFYVGRLLGVSTNMLPGLPADARVAVFGLGLSIGLGKEVTKGIFSFGVSVSVYGILEGALGYHKDNSDILPPDAYALVGRVGIIGILFGSVDFGIVKAAVHITIEIGMPFRIQQLPGKSFEISVPGIEANVKVSVEVVIKTIKIFGKKIKISFTFKFEMHIRLDFPIGSDSSTAREARLTSMAGEPAMLEAQDDSQIDWDEDLFTDLFTLLEA</sequence>
<name>A0A518C3C9_9BACT</name>
<reference evidence="2" key="1">
    <citation type="submission" date="2019-02" db="EMBL/GenBank/DDBJ databases">
        <title>Deep-cultivation of Planctomycetes and their phenomic and genomic characterization uncovers novel biology.</title>
        <authorList>
            <person name="Wiegand S."/>
            <person name="Jogler M."/>
            <person name="Boedeker C."/>
            <person name="Pinto D."/>
            <person name="Vollmers J."/>
            <person name="Rivas-Marin E."/>
            <person name="Kohn T."/>
            <person name="Peeters S.H."/>
            <person name="Heuer A."/>
            <person name="Rast P."/>
            <person name="Oberbeckmann S."/>
            <person name="Bunk B."/>
            <person name="Jeske O."/>
            <person name="Meyerdierks A."/>
            <person name="Storesund J.E."/>
            <person name="Kallscheuer N."/>
            <person name="Luecker S."/>
            <person name="Lage O.M."/>
            <person name="Pohl T."/>
            <person name="Merkel B.J."/>
            <person name="Hornburger P."/>
            <person name="Mueller R.-W."/>
            <person name="Bruemmer F."/>
            <person name="Labrenz M."/>
            <person name="Spormann A.M."/>
            <person name="Op den Camp H."/>
            <person name="Overmann J."/>
            <person name="Amann R."/>
            <person name="Jetten M.S.M."/>
            <person name="Mascher T."/>
            <person name="Medema M.H."/>
            <person name="Devos D.P."/>
            <person name="Kaster A.-K."/>
            <person name="Ovreas L."/>
            <person name="Rohde M."/>
            <person name="Galperin M.Y."/>
            <person name="Jogler C."/>
        </authorList>
    </citation>
    <scope>NUCLEOTIDE SEQUENCE [LARGE SCALE GENOMIC DNA]</scope>
    <source>
        <strain evidence="2">Pan97</strain>
    </source>
</reference>
<evidence type="ECO:0000313" key="2">
    <source>
        <dbReference type="Proteomes" id="UP000318626"/>
    </source>
</evidence>
<keyword evidence="2" id="KW-1185">Reference proteome</keyword>
<dbReference type="OrthoDB" id="580741at2"/>